<evidence type="ECO:0000313" key="6">
    <source>
        <dbReference type="EMBL" id="HIV14210.1"/>
    </source>
</evidence>
<protein>
    <submittedName>
        <fullName evidence="6">Alanine racemase</fullName>
    </submittedName>
</protein>
<dbReference type="InterPro" id="IPR001608">
    <property type="entry name" value="Ala_racemase_N"/>
</dbReference>
<organism evidence="6 7">
    <name type="scientific">Candidatus Pullilachnospira stercoravium</name>
    <dbReference type="NCBI Taxonomy" id="2840913"/>
    <lineage>
        <taxon>Bacteria</taxon>
        <taxon>Bacillati</taxon>
        <taxon>Bacillota</taxon>
        <taxon>Clostridia</taxon>
        <taxon>Lachnospirales</taxon>
        <taxon>Lachnospiraceae</taxon>
        <taxon>Lachnospiraceae incertae sedis</taxon>
        <taxon>Candidatus Pullilachnospira</taxon>
    </lineage>
</organism>
<dbReference type="SMART" id="SM01005">
    <property type="entry name" value="Ala_racemase_C"/>
    <property type="match status" value="1"/>
</dbReference>
<dbReference type="PRINTS" id="PR00992">
    <property type="entry name" value="ALARACEMASE"/>
</dbReference>
<comment type="cofactor">
    <cofactor evidence="1 4">
        <name>pyridoxal 5'-phosphate</name>
        <dbReference type="ChEBI" id="CHEBI:597326"/>
    </cofactor>
</comment>
<name>A0A9D1NY26_9FIRM</name>
<evidence type="ECO:0000256" key="1">
    <source>
        <dbReference type="ARBA" id="ARBA00001933"/>
    </source>
</evidence>
<evidence type="ECO:0000256" key="4">
    <source>
        <dbReference type="PIRSR" id="PIRSR600821-50"/>
    </source>
</evidence>
<feature type="domain" description="Alanine racemase C-terminal" evidence="5">
    <location>
        <begin position="235"/>
        <end position="359"/>
    </location>
</feature>
<dbReference type="AlphaFoldDB" id="A0A9D1NY26"/>
<dbReference type="GO" id="GO:0005829">
    <property type="term" value="C:cytosol"/>
    <property type="evidence" value="ECO:0007669"/>
    <property type="project" value="TreeGrafter"/>
</dbReference>
<evidence type="ECO:0000256" key="2">
    <source>
        <dbReference type="ARBA" id="ARBA00022898"/>
    </source>
</evidence>
<dbReference type="InterPro" id="IPR009006">
    <property type="entry name" value="Ala_racemase/Decarboxylase_C"/>
</dbReference>
<feature type="modified residue" description="N6-(pyridoxal phosphate)lysine" evidence="4">
    <location>
        <position position="35"/>
    </location>
</feature>
<dbReference type="GO" id="GO:0006522">
    <property type="term" value="P:alanine metabolic process"/>
    <property type="evidence" value="ECO:0007669"/>
    <property type="project" value="InterPro"/>
</dbReference>
<dbReference type="Pfam" id="PF00842">
    <property type="entry name" value="Ala_racemase_C"/>
    <property type="match status" value="1"/>
</dbReference>
<comment type="caution">
    <text evidence="6">The sequence shown here is derived from an EMBL/GenBank/DDBJ whole genome shotgun (WGS) entry which is preliminary data.</text>
</comment>
<dbReference type="Gene3D" id="2.40.37.10">
    <property type="entry name" value="Lyase, Ornithine Decarboxylase, Chain A, domain 1"/>
    <property type="match status" value="1"/>
</dbReference>
<dbReference type="InterPro" id="IPR000821">
    <property type="entry name" value="Ala_racemase"/>
</dbReference>
<evidence type="ECO:0000313" key="7">
    <source>
        <dbReference type="Proteomes" id="UP000886723"/>
    </source>
</evidence>
<dbReference type="SUPFAM" id="SSF51419">
    <property type="entry name" value="PLP-binding barrel"/>
    <property type="match status" value="1"/>
</dbReference>
<evidence type="ECO:0000256" key="3">
    <source>
        <dbReference type="ARBA" id="ARBA00023235"/>
    </source>
</evidence>
<keyword evidence="3" id="KW-0413">Isomerase</keyword>
<reference evidence="6" key="2">
    <citation type="journal article" date="2021" name="PeerJ">
        <title>Extensive microbial diversity within the chicken gut microbiome revealed by metagenomics and culture.</title>
        <authorList>
            <person name="Gilroy R."/>
            <person name="Ravi A."/>
            <person name="Getino M."/>
            <person name="Pursley I."/>
            <person name="Horton D.L."/>
            <person name="Alikhan N.F."/>
            <person name="Baker D."/>
            <person name="Gharbi K."/>
            <person name="Hall N."/>
            <person name="Watson M."/>
            <person name="Adriaenssens E.M."/>
            <person name="Foster-Nyarko E."/>
            <person name="Jarju S."/>
            <person name="Secka A."/>
            <person name="Antonio M."/>
            <person name="Oren A."/>
            <person name="Chaudhuri R.R."/>
            <person name="La Ragione R."/>
            <person name="Hildebrand F."/>
            <person name="Pallen M.J."/>
        </authorList>
    </citation>
    <scope>NUCLEOTIDE SEQUENCE</scope>
    <source>
        <strain evidence="6">ChiBcec2-4451</strain>
    </source>
</reference>
<evidence type="ECO:0000259" key="5">
    <source>
        <dbReference type="SMART" id="SM01005"/>
    </source>
</evidence>
<proteinExistence type="predicted"/>
<dbReference type="InterPro" id="IPR011079">
    <property type="entry name" value="Ala_racemase_C"/>
</dbReference>
<keyword evidence="2 4" id="KW-0663">Pyridoxal phosphate</keyword>
<gene>
    <name evidence="6" type="ORF">IAA63_13890</name>
</gene>
<dbReference type="Gene3D" id="3.20.20.10">
    <property type="entry name" value="Alanine racemase"/>
    <property type="match status" value="1"/>
</dbReference>
<dbReference type="GO" id="GO:0008784">
    <property type="term" value="F:alanine racemase activity"/>
    <property type="evidence" value="ECO:0007669"/>
    <property type="project" value="InterPro"/>
</dbReference>
<dbReference type="Pfam" id="PF01168">
    <property type="entry name" value="Ala_racemase_N"/>
    <property type="match status" value="1"/>
</dbReference>
<dbReference type="GO" id="GO:0030170">
    <property type="term" value="F:pyridoxal phosphate binding"/>
    <property type="evidence" value="ECO:0007669"/>
    <property type="project" value="TreeGrafter"/>
</dbReference>
<accession>A0A9D1NY26</accession>
<dbReference type="PANTHER" id="PTHR30511">
    <property type="entry name" value="ALANINE RACEMASE"/>
    <property type="match status" value="1"/>
</dbReference>
<dbReference type="InterPro" id="IPR029066">
    <property type="entry name" value="PLP-binding_barrel"/>
</dbReference>
<sequence length="371" mass="41067">MDKKESRLVIRRDCIENNVRAVRQLTGARLMAVVKEDGYGIGIASAYRILSGCGVDFFCVGTPREALTLRNLGFSGDILLLTPEYSLPLCSQLLEENIIFMVGNSRQADVLRQASRGMRRSPRIHIKIDTGLGRYGFFRDTLLTVKFCTLDMNIEGIYTHFASCGRNYRKNILLQKQRFDQALKILEESGVPVPFVHAAASRTLAWAGDLGYDGVRIGSLLLGKETEGRADFQDAVRLEAKICEKKWYPAGEYAGYRRDVKLKRDSLIGVVRAGCGDGLGLARQSREPLGLLRHAVRNMFFPDHAYCLSRNGSRVPILDNTGTGHTLVDLTGLGLNPGDVLSFRINPLLADPDIPKIIVGDGEEMKDAASF</sequence>
<dbReference type="PANTHER" id="PTHR30511:SF0">
    <property type="entry name" value="ALANINE RACEMASE, CATABOLIC-RELATED"/>
    <property type="match status" value="1"/>
</dbReference>
<dbReference type="EMBL" id="DVON01000292">
    <property type="protein sequence ID" value="HIV14210.1"/>
    <property type="molecule type" value="Genomic_DNA"/>
</dbReference>
<reference evidence="6" key="1">
    <citation type="submission" date="2020-10" db="EMBL/GenBank/DDBJ databases">
        <authorList>
            <person name="Gilroy R."/>
        </authorList>
    </citation>
    <scope>NUCLEOTIDE SEQUENCE</scope>
    <source>
        <strain evidence="6">ChiBcec2-4451</strain>
    </source>
</reference>
<dbReference type="SUPFAM" id="SSF50621">
    <property type="entry name" value="Alanine racemase C-terminal domain-like"/>
    <property type="match status" value="1"/>
</dbReference>
<dbReference type="Proteomes" id="UP000886723">
    <property type="component" value="Unassembled WGS sequence"/>
</dbReference>